<feature type="domain" description="AB hydrolase-1" evidence="2">
    <location>
        <begin position="32"/>
        <end position="259"/>
    </location>
</feature>
<dbReference type="GO" id="GO:0016787">
    <property type="term" value="F:hydrolase activity"/>
    <property type="evidence" value="ECO:0007669"/>
    <property type="project" value="UniProtKB-KW"/>
</dbReference>
<dbReference type="AlphaFoldDB" id="A0A3L7JRU4"/>
<dbReference type="PANTHER" id="PTHR43798">
    <property type="entry name" value="MONOACYLGLYCEROL LIPASE"/>
    <property type="match status" value="1"/>
</dbReference>
<dbReference type="PANTHER" id="PTHR43798:SF31">
    <property type="entry name" value="AB HYDROLASE SUPERFAMILY PROTEIN YCLE"/>
    <property type="match status" value="1"/>
</dbReference>
<protein>
    <submittedName>
        <fullName evidence="3">Alpha/beta hydrolase</fullName>
    </submittedName>
</protein>
<name>A0A3L7JRU4_9BACI</name>
<organism evidence="3 4">
    <name type="scientific">Falsibacillus albus</name>
    <dbReference type="NCBI Taxonomy" id="2478915"/>
    <lineage>
        <taxon>Bacteria</taxon>
        <taxon>Bacillati</taxon>
        <taxon>Bacillota</taxon>
        <taxon>Bacilli</taxon>
        <taxon>Bacillales</taxon>
        <taxon>Bacillaceae</taxon>
        <taxon>Falsibacillus</taxon>
    </lineage>
</organism>
<sequence>MVHTDRGDFEVFMKGQGEPICIAHHYSEFNETGDYFAETFTGTHQVYLVNLREAGNSAKAIEPFQLSMLETIFDLEAIREEFGFQKWGFAGHSTGGMLGVIYGIYFSEKLTYTIIVGAAAREYMTFSPECIYNKKHPQFMIMQEFNETLKSPELPPLERKRMAAERIKLSLHKPERYDELFSLNINKRISAPRMNFFSRELQIFDVTRKLSLISTPTLILCGRHDVQCPVEYSIEMNELIPGSTLKIFDDSNHYPFLEERGLFNKVMDEFLQEKIHKIAQH</sequence>
<dbReference type="InterPro" id="IPR050266">
    <property type="entry name" value="AB_hydrolase_sf"/>
</dbReference>
<dbReference type="InterPro" id="IPR000073">
    <property type="entry name" value="AB_hydrolase_1"/>
</dbReference>
<dbReference type="Proteomes" id="UP000276770">
    <property type="component" value="Unassembled WGS sequence"/>
</dbReference>
<evidence type="ECO:0000256" key="1">
    <source>
        <dbReference type="ARBA" id="ARBA00022801"/>
    </source>
</evidence>
<dbReference type="OrthoDB" id="9796770at2"/>
<dbReference type="Gene3D" id="6.10.140.700">
    <property type="match status" value="1"/>
</dbReference>
<proteinExistence type="predicted"/>
<keyword evidence="4" id="KW-1185">Reference proteome</keyword>
<reference evidence="3 4" key="1">
    <citation type="submission" date="2018-10" db="EMBL/GenBank/DDBJ databases">
        <title>Falsibacillus sp. genome draft.</title>
        <authorList>
            <person name="Shi S."/>
        </authorList>
    </citation>
    <scope>NUCLEOTIDE SEQUENCE [LARGE SCALE GENOMIC DNA]</scope>
    <source>
        <strain evidence="3 4">GY 10110</strain>
    </source>
</reference>
<keyword evidence="1 3" id="KW-0378">Hydrolase</keyword>
<gene>
    <name evidence="3" type="ORF">D9X91_19345</name>
</gene>
<accession>A0A3L7JRU4</accession>
<dbReference type="GO" id="GO:0016020">
    <property type="term" value="C:membrane"/>
    <property type="evidence" value="ECO:0007669"/>
    <property type="project" value="TreeGrafter"/>
</dbReference>
<dbReference type="EMBL" id="RCVZ01000018">
    <property type="protein sequence ID" value="RLQ92431.1"/>
    <property type="molecule type" value="Genomic_DNA"/>
</dbReference>
<evidence type="ECO:0000313" key="3">
    <source>
        <dbReference type="EMBL" id="RLQ92431.1"/>
    </source>
</evidence>
<dbReference type="Gene3D" id="3.40.50.1820">
    <property type="entry name" value="alpha/beta hydrolase"/>
    <property type="match status" value="1"/>
</dbReference>
<dbReference type="SUPFAM" id="SSF53474">
    <property type="entry name" value="alpha/beta-Hydrolases"/>
    <property type="match status" value="1"/>
</dbReference>
<dbReference type="Pfam" id="PF00561">
    <property type="entry name" value="Abhydrolase_1"/>
    <property type="match status" value="1"/>
</dbReference>
<evidence type="ECO:0000313" key="4">
    <source>
        <dbReference type="Proteomes" id="UP000276770"/>
    </source>
</evidence>
<evidence type="ECO:0000259" key="2">
    <source>
        <dbReference type="Pfam" id="PF00561"/>
    </source>
</evidence>
<dbReference type="InterPro" id="IPR029058">
    <property type="entry name" value="AB_hydrolase_fold"/>
</dbReference>
<comment type="caution">
    <text evidence="3">The sequence shown here is derived from an EMBL/GenBank/DDBJ whole genome shotgun (WGS) entry which is preliminary data.</text>
</comment>